<protein>
    <submittedName>
        <fullName evidence="1">Uncharacterized protein</fullName>
    </submittedName>
</protein>
<accession>A0A8E0WQ11</accession>
<reference evidence="1 2" key="1">
    <citation type="submission" date="2014-05" db="EMBL/GenBank/DDBJ databases">
        <title>Genome Announcement of Sphingobium lucknowense F2.</title>
        <authorList>
            <person name="Lal R."/>
            <person name="Negi V."/>
            <person name="Lata P."/>
            <person name="Sangwan N."/>
            <person name="Gupta S.K."/>
            <person name="Rao D.L.N."/>
            <person name="Das S."/>
        </authorList>
    </citation>
    <scope>NUCLEOTIDE SEQUENCE [LARGE SCALE GENOMIC DNA]</scope>
    <source>
        <strain evidence="1 2">F2</strain>
    </source>
</reference>
<sequence>MARFLLEYEDLWDGTIFCISRAAAQPISAVAGGQVLVAQYPTENALIALVGGDGGYPLPSGKAHA</sequence>
<gene>
    <name evidence="1" type="ORF">AL00_17085</name>
</gene>
<name>A0A8E0WQ11_9SPHN</name>
<organism evidence="1 2">
    <name type="scientific">Sphingobium indicum F2</name>
    <dbReference type="NCBI Taxonomy" id="1450518"/>
    <lineage>
        <taxon>Bacteria</taxon>
        <taxon>Pseudomonadati</taxon>
        <taxon>Pseudomonadota</taxon>
        <taxon>Alphaproteobacteria</taxon>
        <taxon>Sphingomonadales</taxon>
        <taxon>Sphingomonadaceae</taxon>
        <taxon>Sphingobium</taxon>
    </lineage>
</organism>
<comment type="caution">
    <text evidence="1">The sequence shown here is derived from an EMBL/GenBank/DDBJ whole genome shotgun (WGS) entry which is preliminary data.</text>
</comment>
<dbReference type="AlphaFoldDB" id="A0A8E0WQ11"/>
<evidence type="ECO:0000313" key="1">
    <source>
        <dbReference type="EMBL" id="KER35294.1"/>
    </source>
</evidence>
<evidence type="ECO:0000313" key="2">
    <source>
        <dbReference type="Proteomes" id="UP000028135"/>
    </source>
</evidence>
<dbReference type="EMBL" id="JANF02000081">
    <property type="protein sequence ID" value="KER35294.1"/>
    <property type="molecule type" value="Genomic_DNA"/>
</dbReference>
<proteinExistence type="predicted"/>
<dbReference type="Proteomes" id="UP000028135">
    <property type="component" value="Unassembled WGS sequence"/>
</dbReference>